<name>A0A218W6F7_PUNGR</name>
<dbReference type="GO" id="GO:0004351">
    <property type="term" value="F:glutamate decarboxylase activity"/>
    <property type="evidence" value="ECO:0007669"/>
    <property type="project" value="InterPro"/>
</dbReference>
<reference evidence="3" key="1">
    <citation type="journal article" date="2017" name="Plant J.">
        <title>The pomegranate (Punica granatum L.) genome and the genomics of punicalagin biosynthesis.</title>
        <authorList>
            <person name="Qin G."/>
            <person name="Xu C."/>
            <person name="Ming R."/>
            <person name="Tang H."/>
            <person name="Guyot R."/>
            <person name="Kramer E.M."/>
            <person name="Hu Y."/>
            <person name="Yi X."/>
            <person name="Qi Y."/>
            <person name="Xu X."/>
            <person name="Gao Z."/>
            <person name="Pan H."/>
            <person name="Jian J."/>
            <person name="Tian Y."/>
            <person name="Yue Z."/>
            <person name="Xu Y."/>
        </authorList>
    </citation>
    <scope>NUCLEOTIDE SEQUENCE [LARGE SCALE GENOMIC DNA]</scope>
    <source>
        <strain evidence="3">cv. Dabenzi</strain>
    </source>
</reference>
<comment type="caution">
    <text evidence="2">The sequence shown here is derived from an EMBL/GenBank/DDBJ whole genome shotgun (WGS) entry which is preliminary data.</text>
</comment>
<dbReference type="GO" id="GO:0030170">
    <property type="term" value="F:pyridoxal phosphate binding"/>
    <property type="evidence" value="ECO:0007669"/>
    <property type="project" value="InterPro"/>
</dbReference>
<proteinExistence type="inferred from homology"/>
<dbReference type="EMBL" id="MTKT01005370">
    <property type="protein sequence ID" value="OWM67880.1"/>
    <property type="molecule type" value="Genomic_DNA"/>
</dbReference>
<sequence>MHSTVQHITVLRVVIREDFSRTLTERLVINITKVIHELDTLPAKVKATMSGRNGAVNKTEMEKTREITEAWKKFVQDRED</sequence>
<gene>
    <name evidence="2" type="ORF">CDL15_Pgr010818</name>
</gene>
<dbReference type="AlphaFoldDB" id="A0A218W6F7"/>
<dbReference type="GO" id="GO:0006538">
    <property type="term" value="P:L-glutamate catabolic process"/>
    <property type="evidence" value="ECO:0007669"/>
    <property type="project" value="TreeGrafter"/>
</dbReference>
<evidence type="ECO:0000313" key="3">
    <source>
        <dbReference type="Proteomes" id="UP000197138"/>
    </source>
</evidence>
<dbReference type="Gene3D" id="3.90.1150.160">
    <property type="match status" value="1"/>
</dbReference>
<accession>A0A218W6F7</accession>
<dbReference type="PANTHER" id="PTHR43321:SF3">
    <property type="entry name" value="GLUTAMATE DECARBOXYLASE"/>
    <property type="match status" value="1"/>
</dbReference>
<dbReference type="Proteomes" id="UP000197138">
    <property type="component" value="Unassembled WGS sequence"/>
</dbReference>
<comment type="similarity">
    <text evidence="1">Belongs to the group II decarboxylase family.</text>
</comment>
<evidence type="ECO:0000313" key="2">
    <source>
        <dbReference type="EMBL" id="OWM67880.1"/>
    </source>
</evidence>
<evidence type="ECO:0000256" key="1">
    <source>
        <dbReference type="ARBA" id="ARBA00009533"/>
    </source>
</evidence>
<organism evidence="2 3">
    <name type="scientific">Punica granatum</name>
    <name type="common">Pomegranate</name>
    <dbReference type="NCBI Taxonomy" id="22663"/>
    <lineage>
        <taxon>Eukaryota</taxon>
        <taxon>Viridiplantae</taxon>
        <taxon>Streptophyta</taxon>
        <taxon>Embryophyta</taxon>
        <taxon>Tracheophyta</taxon>
        <taxon>Spermatophyta</taxon>
        <taxon>Magnoliopsida</taxon>
        <taxon>eudicotyledons</taxon>
        <taxon>Gunneridae</taxon>
        <taxon>Pentapetalae</taxon>
        <taxon>rosids</taxon>
        <taxon>malvids</taxon>
        <taxon>Myrtales</taxon>
        <taxon>Lythraceae</taxon>
        <taxon>Punica</taxon>
    </lineage>
</organism>
<protein>
    <submittedName>
        <fullName evidence="2">Uncharacterized protein</fullName>
    </submittedName>
</protein>
<dbReference type="GO" id="GO:0005829">
    <property type="term" value="C:cytosol"/>
    <property type="evidence" value="ECO:0007669"/>
    <property type="project" value="TreeGrafter"/>
</dbReference>
<dbReference type="InterPro" id="IPR010107">
    <property type="entry name" value="Glutamate_decarboxylase"/>
</dbReference>
<dbReference type="PANTHER" id="PTHR43321">
    <property type="entry name" value="GLUTAMATE DECARBOXYLASE"/>
    <property type="match status" value="1"/>
</dbReference>